<evidence type="ECO:0000256" key="3">
    <source>
        <dbReference type="ARBA" id="ARBA00022741"/>
    </source>
</evidence>
<dbReference type="SMART" id="SM00382">
    <property type="entry name" value="AAA"/>
    <property type="match status" value="1"/>
</dbReference>
<evidence type="ECO:0000259" key="5">
    <source>
        <dbReference type="PROSITE" id="PS50893"/>
    </source>
</evidence>
<evidence type="ECO:0000256" key="4">
    <source>
        <dbReference type="ARBA" id="ARBA00022840"/>
    </source>
</evidence>
<dbReference type="CDD" id="cd03225">
    <property type="entry name" value="ABC_cobalt_CbiO_domain1"/>
    <property type="match status" value="1"/>
</dbReference>
<keyword evidence="7" id="KW-1185">Reference proteome</keyword>
<dbReference type="PROSITE" id="PS00211">
    <property type="entry name" value="ABC_TRANSPORTER_1"/>
    <property type="match status" value="1"/>
</dbReference>
<dbReference type="InterPro" id="IPR050095">
    <property type="entry name" value="ECF_ABC_transporter_ATP-bd"/>
</dbReference>
<dbReference type="InterPro" id="IPR003593">
    <property type="entry name" value="AAA+_ATPase"/>
</dbReference>
<dbReference type="GO" id="GO:0005524">
    <property type="term" value="F:ATP binding"/>
    <property type="evidence" value="ECO:0007669"/>
    <property type="project" value="UniProtKB-KW"/>
</dbReference>
<dbReference type="PROSITE" id="PS50893">
    <property type="entry name" value="ABC_TRANSPORTER_2"/>
    <property type="match status" value="1"/>
</dbReference>
<dbReference type="InterPro" id="IPR015856">
    <property type="entry name" value="ABC_transpr_CbiO/EcfA_su"/>
</dbReference>
<dbReference type="RefSeq" id="WP_338607876.1">
    <property type="nucleotide sequence ID" value="NZ_CP146275.1"/>
</dbReference>
<comment type="similarity">
    <text evidence="1">Belongs to the ABC transporter superfamily.</text>
</comment>
<name>A0ABZ2I3A5_9HYPH</name>
<protein>
    <submittedName>
        <fullName evidence="6">ABC transporter ATP-binding protein</fullName>
    </submittedName>
</protein>
<evidence type="ECO:0000256" key="2">
    <source>
        <dbReference type="ARBA" id="ARBA00022448"/>
    </source>
</evidence>
<keyword evidence="4 6" id="KW-0067">ATP-binding</keyword>
<dbReference type="PANTHER" id="PTHR43553:SF24">
    <property type="entry name" value="ENERGY-COUPLING FACTOR TRANSPORTER ATP-BINDING PROTEIN ECFA1"/>
    <property type="match status" value="1"/>
</dbReference>
<dbReference type="Pfam" id="PF00005">
    <property type="entry name" value="ABC_tran"/>
    <property type="match status" value="1"/>
</dbReference>
<dbReference type="SUPFAM" id="SSF52540">
    <property type="entry name" value="P-loop containing nucleoside triphosphate hydrolases"/>
    <property type="match status" value="1"/>
</dbReference>
<evidence type="ECO:0000313" key="6">
    <source>
        <dbReference type="EMBL" id="WWT32451.1"/>
    </source>
</evidence>
<accession>A0ABZ2I3A5</accession>
<proteinExistence type="inferred from homology"/>
<reference evidence="6 7" key="1">
    <citation type="submission" date="2024-02" db="EMBL/GenBank/DDBJ databases">
        <title>Complete genome sequence of Pelagibacterium nitratireducens ZH15.</title>
        <authorList>
            <person name="Zhao L.H."/>
        </authorList>
    </citation>
    <scope>NUCLEOTIDE SEQUENCE [LARGE SCALE GENOMIC DNA]</scope>
    <source>
        <strain evidence="6 7">ZH15</strain>
    </source>
</reference>
<dbReference type="PANTHER" id="PTHR43553">
    <property type="entry name" value="HEAVY METAL TRANSPORTER"/>
    <property type="match status" value="1"/>
</dbReference>
<dbReference type="InterPro" id="IPR017871">
    <property type="entry name" value="ABC_transporter-like_CS"/>
</dbReference>
<keyword evidence="3" id="KW-0547">Nucleotide-binding</keyword>
<dbReference type="InterPro" id="IPR027417">
    <property type="entry name" value="P-loop_NTPase"/>
</dbReference>
<dbReference type="EMBL" id="CP146275">
    <property type="protein sequence ID" value="WWT32451.1"/>
    <property type="molecule type" value="Genomic_DNA"/>
</dbReference>
<feature type="domain" description="ABC transporter" evidence="5">
    <location>
        <begin position="5"/>
        <end position="225"/>
    </location>
</feature>
<gene>
    <name evidence="6" type="ORF">V6617_15785</name>
</gene>
<dbReference type="InterPro" id="IPR003439">
    <property type="entry name" value="ABC_transporter-like_ATP-bd"/>
</dbReference>
<organism evidence="6 7">
    <name type="scientific">Pelagibacterium nitratireducens</name>
    <dbReference type="NCBI Taxonomy" id="1046114"/>
    <lineage>
        <taxon>Bacteria</taxon>
        <taxon>Pseudomonadati</taxon>
        <taxon>Pseudomonadota</taxon>
        <taxon>Alphaproteobacteria</taxon>
        <taxon>Hyphomicrobiales</taxon>
        <taxon>Devosiaceae</taxon>
        <taxon>Pelagibacterium</taxon>
    </lineage>
</organism>
<sequence length="227" mass="24924">MSYHFELQDVHFSYPGSHAPVLCGVDLQLAAGERLCLNGPNGSGKSTLLQLLVGLRRPTQGTIKAFGTIPSSEADFRMVRCRAGYVFQDPDDQLFSPTVHEDVAFGPLNIGKSQEEAQAIVVRVLEQLGLSGFENRITYKLSGGERRLVSLATVLAMDPEVLILDEPTNALDEHTTERLTRILLSLPQSMIIVSHDPGFRQAVRTREVFMQAGRVAVERTVASGARH</sequence>
<dbReference type="Gene3D" id="3.40.50.300">
    <property type="entry name" value="P-loop containing nucleotide triphosphate hydrolases"/>
    <property type="match status" value="1"/>
</dbReference>
<evidence type="ECO:0000313" key="7">
    <source>
        <dbReference type="Proteomes" id="UP001369958"/>
    </source>
</evidence>
<dbReference type="Proteomes" id="UP001369958">
    <property type="component" value="Chromosome"/>
</dbReference>
<evidence type="ECO:0000256" key="1">
    <source>
        <dbReference type="ARBA" id="ARBA00005417"/>
    </source>
</evidence>
<keyword evidence="2" id="KW-0813">Transport</keyword>